<proteinExistence type="predicted"/>
<sequence>MIPSISKLHLDVLDNTRVQVLQKLQPLVNDFVLGGGTALALQLGHRKSFDFDFFSERSITKNLLQKIQRAVGISTVSVDSTDELTVFTPEHIKLTFLQYPFQRGFDVRSALYFRYYSAQSIAVQKAYTIGRRGAYRDCFDLYTAFKNNITDIGTIIDGAQKAYGTLFNSKLFLEQLVYFDDMTSFEIVPVGAEKIPPVKAVNAYLEEQVRIFTANLF</sequence>
<dbReference type="Pfam" id="PF08843">
    <property type="entry name" value="AbiEii"/>
    <property type="match status" value="1"/>
</dbReference>
<dbReference type="EMBL" id="PFED01000039">
    <property type="protein sequence ID" value="PJE63180.1"/>
    <property type="molecule type" value="Genomic_DNA"/>
</dbReference>
<name>A0A2M8KTH6_9BACT</name>
<comment type="caution">
    <text evidence="1">The sequence shown here is derived from an EMBL/GenBank/DDBJ whole genome shotgun (WGS) entry which is preliminary data.</text>
</comment>
<evidence type="ECO:0000313" key="2">
    <source>
        <dbReference type="Proteomes" id="UP000229554"/>
    </source>
</evidence>
<dbReference type="AlphaFoldDB" id="A0A2M8KTH6"/>
<dbReference type="Proteomes" id="UP000229554">
    <property type="component" value="Unassembled WGS sequence"/>
</dbReference>
<protein>
    <recommendedName>
        <fullName evidence="3">Nucleotidyl transferase AbiEii/AbiGii toxin family protein</fullName>
    </recommendedName>
</protein>
<organism evidence="1 2">
    <name type="scientific">Candidatus Roizmanbacteria bacterium CG10_big_fil_rev_8_21_14_0_10_39_6</name>
    <dbReference type="NCBI Taxonomy" id="1974853"/>
    <lineage>
        <taxon>Bacteria</taxon>
        <taxon>Candidatus Roizmaniibacteriota</taxon>
    </lineage>
</organism>
<accession>A0A2M8KTH6</accession>
<dbReference type="InterPro" id="IPR014942">
    <property type="entry name" value="AbiEii"/>
</dbReference>
<reference evidence="2" key="1">
    <citation type="submission" date="2017-09" db="EMBL/GenBank/DDBJ databases">
        <title>Depth-based differentiation of microbial function through sediment-hosted aquifers and enrichment of novel symbionts in the deep terrestrial subsurface.</title>
        <authorList>
            <person name="Probst A.J."/>
            <person name="Ladd B."/>
            <person name="Jarett J.K."/>
            <person name="Geller-Mcgrath D.E."/>
            <person name="Sieber C.M.K."/>
            <person name="Emerson J.B."/>
            <person name="Anantharaman K."/>
            <person name="Thomas B.C."/>
            <person name="Malmstrom R."/>
            <person name="Stieglmeier M."/>
            <person name="Klingl A."/>
            <person name="Woyke T."/>
            <person name="Ryan C.M."/>
            <person name="Banfield J.F."/>
        </authorList>
    </citation>
    <scope>NUCLEOTIDE SEQUENCE [LARGE SCALE GENOMIC DNA]</scope>
</reference>
<evidence type="ECO:0008006" key="3">
    <source>
        <dbReference type="Google" id="ProtNLM"/>
    </source>
</evidence>
<gene>
    <name evidence="1" type="ORF">COU88_00895</name>
</gene>
<evidence type="ECO:0000313" key="1">
    <source>
        <dbReference type="EMBL" id="PJE63180.1"/>
    </source>
</evidence>